<dbReference type="RefSeq" id="WP_114840115.1">
    <property type="nucleotide sequence ID" value="NZ_CP031217.1"/>
</dbReference>
<reference evidence="2 4" key="1">
    <citation type="submission" date="2017-10" db="EMBL/GenBank/DDBJ databases">
        <title>Genomics of the genus Arcobacter.</title>
        <authorList>
            <person name="Perez-Cataluna A."/>
            <person name="Figueras M.J."/>
        </authorList>
    </citation>
    <scope>NUCLEOTIDE SEQUENCE [LARGE SCALE GENOMIC DNA]</scope>
    <source>
        <strain evidence="2 4">CECT 7835</strain>
    </source>
</reference>
<keyword evidence="4" id="KW-1185">Reference proteome</keyword>
<protein>
    <recommendedName>
        <fullName evidence="5">Type II secretion system protein</fullName>
    </recommendedName>
</protein>
<evidence type="ECO:0000313" key="3">
    <source>
        <dbReference type="Proteomes" id="UP000253850"/>
    </source>
</evidence>
<evidence type="ECO:0008006" key="5">
    <source>
        <dbReference type="Google" id="ProtNLM"/>
    </source>
</evidence>
<name>A0AAX2A730_9BACT</name>
<dbReference type="KEGG" id="hbv:ABIV_2353"/>
<dbReference type="EMBL" id="CP031217">
    <property type="protein sequence ID" value="AXH13327.1"/>
    <property type="molecule type" value="Genomic_DNA"/>
</dbReference>
<organism evidence="2 4">
    <name type="scientific">Halarcobacter bivalviorum</name>
    <dbReference type="NCBI Taxonomy" id="663364"/>
    <lineage>
        <taxon>Bacteria</taxon>
        <taxon>Pseudomonadati</taxon>
        <taxon>Campylobacterota</taxon>
        <taxon>Epsilonproteobacteria</taxon>
        <taxon>Campylobacterales</taxon>
        <taxon>Arcobacteraceae</taxon>
        <taxon>Halarcobacter</taxon>
    </lineage>
</organism>
<evidence type="ECO:0000313" key="4">
    <source>
        <dbReference type="Proteomes" id="UP000289193"/>
    </source>
</evidence>
<dbReference type="EMBL" id="PDKM01000003">
    <property type="protein sequence ID" value="RXK10067.1"/>
    <property type="molecule type" value="Genomic_DNA"/>
</dbReference>
<sequence length="347" mass="38707">MKKAFIDQILLGLFLFVALIGLGATISDNMQARDKYYNLKKITDNAVLTLAKYYVKIEENTTTAENIYNEMLLETKLGSEIKDKIVYSWDFISEPNTVTATINNYQEETFWLKFLDLDFLTLNVESRATITSVDLPTPTTSYSSGLAPFAINDRVFNIGDAIEMNYSLTADWQFSDKDTFYPVITDCDCDCSFALSNKFDFSDLGFDVDSCNASLPGCTTSGQSEFSHYSNLLNDIYLSSQSINFENGKTETPLCLLGTYLGNDYSTWTTQINHLSDGIFDIIGPSGSNLPLDMDIITLNDSAIANGIVRVRVTGYDIVDNGTPASRYIRLITEVVPAKTPEIELVY</sequence>
<dbReference type="Proteomes" id="UP000289193">
    <property type="component" value="Unassembled WGS sequence"/>
</dbReference>
<evidence type="ECO:0000313" key="1">
    <source>
        <dbReference type="EMBL" id="AXH13327.1"/>
    </source>
</evidence>
<dbReference type="AlphaFoldDB" id="A0AAX2A730"/>
<accession>A0AAX2A730</accession>
<proteinExistence type="predicted"/>
<dbReference type="Proteomes" id="UP000253850">
    <property type="component" value="Chromosome"/>
</dbReference>
<gene>
    <name evidence="1" type="ORF">ABIV_2353</name>
    <name evidence="2" type="ORF">CRV05_06735</name>
</gene>
<evidence type="ECO:0000313" key="2">
    <source>
        <dbReference type="EMBL" id="RXK10067.1"/>
    </source>
</evidence>
<reference evidence="1 3" key="2">
    <citation type="submission" date="2018-07" db="EMBL/GenBank/DDBJ databases">
        <title>Complete genome of the Arcobacter bivalviorum type strain LMG 26154.</title>
        <authorList>
            <person name="Miller W.G."/>
            <person name="Yee E."/>
            <person name="Bono J.L."/>
        </authorList>
    </citation>
    <scope>NUCLEOTIDE SEQUENCE [LARGE SCALE GENOMIC DNA]</scope>
    <source>
        <strain evidence="1 3">LMG 26154</strain>
    </source>
</reference>